<evidence type="ECO:0000313" key="6">
    <source>
        <dbReference type="EMBL" id="MCV2371325.1"/>
    </source>
</evidence>
<dbReference type="GO" id="GO:0016301">
    <property type="term" value="F:kinase activity"/>
    <property type="evidence" value="ECO:0007669"/>
    <property type="project" value="UniProtKB-KW"/>
</dbReference>
<dbReference type="SUPFAM" id="SSF55785">
    <property type="entry name" value="PYP-like sensor domain (PAS domain)"/>
    <property type="match status" value="2"/>
</dbReference>
<dbReference type="InterPro" id="IPR035965">
    <property type="entry name" value="PAS-like_dom_sf"/>
</dbReference>
<evidence type="ECO:0000259" key="4">
    <source>
        <dbReference type="PROSITE" id="PS50109"/>
    </source>
</evidence>
<dbReference type="PANTHER" id="PTHR24421">
    <property type="entry name" value="NITRATE/NITRITE SENSOR PROTEIN NARX-RELATED"/>
    <property type="match status" value="1"/>
</dbReference>
<dbReference type="SUPFAM" id="SSF55874">
    <property type="entry name" value="ATPase domain of HSP90 chaperone/DNA topoisomerase II/histidine kinase"/>
    <property type="match status" value="1"/>
</dbReference>
<gene>
    <name evidence="6" type="ORF">LNV07_24815</name>
</gene>
<dbReference type="RefSeq" id="WP_263573904.1">
    <property type="nucleotide sequence ID" value="NZ_JAJIRN010000014.1"/>
</dbReference>
<evidence type="ECO:0000256" key="3">
    <source>
        <dbReference type="ARBA" id="ARBA00023012"/>
    </source>
</evidence>
<dbReference type="PROSITE" id="PS50112">
    <property type="entry name" value="PAS"/>
    <property type="match status" value="2"/>
</dbReference>
<keyword evidence="2 6" id="KW-0418">Kinase</keyword>
<feature type="domain" description="PAS" evidence="5">
    <location>
        <begin position="173"/>
        <end position="243"/>
    </location>
</feature>
<dbReference type="Pfam" id="PF13426">
    <property type="entry name" value="PAS_9"/>
    <property type="match status" value="1"/>
</dbReference>
<protein>
    <submittedName>
        <fullName evidence="6">PAS domain-containing sensor histidine kinase</fullName>
    </submittedName>
</protein>
<dbReference type="CDD" id="cd00130">
    <property type="entry name" value="PAS"/>
    <property type="match status" value="2"/>
</dbReference>
<dbReference type="Proteomes" id="UP001209701">
    <property type="component" value="Unassembled WGS sequence"/>
</dbReference>
<dbReference type="InterPro" id="IPR011712">
    <property type="entry name" value="Sig_transdc_His_kin_sub3_dim/P"/>
</dbReference>
<reference evidence="6 7" key="1">
    <citation type="submission" date="2021-11" db="EMBL/GenBank/DDBJ databases">
        <authorList>
            <person name="Liang Q."/>
            <person name="Mou H."/>
            <person name="Liu Z."/>
        </authorList>
    </citation>
    <scope>NUCLEOTIDE SEQUENCE [LARGE SCALE GENOMIC DNA]</scope>
    <source>
        <strain evidence="6 7">CHU3</strain>
    </source>
</reference>
<keyword evidence="7" id="KW-1185">Reference proteome</keyword>
<dbReference type="Pfam" id="PF02518">
    <property type="entry name" value="HATPase_c"/>
    <property type="match status" value="1"/>
</dbReference>
<dbReference type="SMART" id="SM00091">
    <property type="entry name" value="PAS"/>
    <property type="match status" value="2"/>
</dbReference>
<evidence type="ECO:0000259" key="5">
    <source>
        <dbReference type="PROSITE" id="PS50112"/>
    </source>
</evidence>
<dbReference type="Pfam" id="PF07730">
    <property type="entry name" value="HisKA_3"/>
    <property type="match status" value="1"/>
</dbReference>
<keyword evidence="3" id="KW-0902">Two-component regulatory system</keyword>
<dbReference type="PANTHER" id="PTHR24421:SF59">
    <property type="entry name" value="OXYGEN SENSOR HISTIDINE KINASE NREB"/>
    <property type="match status" value="1"/>
</dbReference>
<name>A0ABT2YMM6_9BURK</name>
<dbReference type="Gene3D" id="1.20.5.1930">
    <property type="match status" value="1"/>
</dbReference>
<proteinExistence type="predicted"/>
<dbReference type="CDD" id="cd16917">
    <property type="entry name" value="HATPase_UhpB-NarQ-NarX-like"/>
    <property type="match status" value="1"/>
</dbReference>
<keyword evidence="1" id="KW-0808">Transferase</keyword>
<dbReference type="InterPro" id="IPR005467">
    <property type="entry name" value="His_kinase_dom"/>
</dbReference>
<dbReference type="SMART" id="SM00387">
    <property type="entry name" value="HATPase_c"/>
    <property type="match status" value="1"/>
</dbReference>
<dbReference type="Gene3D" id="3.30.565.10">
    <property type="entry name" value="Histidine kinase-like ATPase, C-terminal domain"/>
    <property type="match status" value="1"/>
</dbReference>
<evidence type="ECO:0000313" key="7">
    <source>
        <dbReference type="Proteomes" id="UP001209701"/>
    </source>
</evidence>
<dbReference type="NCBIfam" id="TIGR00229">
    <property type="entry name" value="sensory_box"/>
    <property type="match status" value="2"/>
</dbReference>
<dbReference type="InterPro" id="IPR003594">
    <property type="entry name" value="HATPase_dom"/>
</dbReference>
<feature type="domain" description="PAS" evidence="5">
    <location>
        <begin position="39"/>
        <end position="109"/>
    </location>
</feature>
<dbReference type="InterPro" id="IPR050482">
    <property type="entry name" value="Sensor_HK_TwoCompSys"/>
</dbReference>
<evidence type="ECO:0000256" key="1">
    <source>
        <dbReference type="ARBA" id="ARBA00022679"/>
    </source>
</evidence>
<dbReference type="InterPro" id="IPR036890">
    <property type="entry name" value="HATPase_C_sf"/>
</dbReference>
<comment type="caution">
    <text evidence="6">The sequence shown here is derived from an EMBL/GenBank/DDBJ whole genome shotgun (WGS) entry which is preliminary data.</text>
</comment>
<dbReference type="InterPro" id="IPR000014">
    <property type="entry name" value="PAS"/>
</dbReference>
<dbReference type="EMBL" id="JAJIRN010000014">
    <property type="protein sequence ID" value="MCV2371325.1"/>
    <property type="molecule type" value="Genomic_DNA"/>
</dbReference>
<feature type="domain" description="Histidine kinase" evidence="4">
    <location>
        <begin position="320"/>
        <end position="514"/>
    </location>
</feature>
<evidence type="ECO:0000256" key="2">
    <source>
        <dbReference type="ARBA" id="ARBA00022777"/>
    </source>
</evidence>
<organism evidence="6 7">
    <name type="scientific">Roseateles oligotrophus</name>
    <dbReference type="NCBI Taxonomy" id="1769250"/>
    <lineage>
        <taxon>Bacteria</taxon>
        <taxon>Pseudomonadati</taxon>
        <taxon>Pseudomonadota</taxon>
        <taxon>Betaproteobacteria</taxon>
        <taxon>Burkholderiales</taxon>
        <taxon>Sphaerotilaceae</taxon>
        <taxon>Roseateles</taxon>
    </lineage>
</organism>
<accession>A0ABT2YMM6</accession>
<dbReference type="Gene3D" id="3.30.450.20">
    <property type="entry name" value="PAS domain"/>
    <property type="match status" value="2"/>
</dbReference>
<sequence length="547" mass="60638">MQELEPSLSPSELLTRHEACLAGDGSASAGLSDKIANANANANANAVNAAYDGIISVDEQQRIVLINPAALRMFGCSADEAIGSCLARFIPAEYRERHADQLRNYAARPQPTRAMSERGELFALRANGDRFPVAVTISQAIAADHLGLPRTLCTALVRDLSVEQDLRSELADMKHQFRRLFELAPIAMLITEDDTIVFANRSCLALLGASRPEQIIGRAVFELLHDDSHAVLKQQMQRALRVPAGSLCILSEQITRLDGGLRKVEIAIATLPGAHRSTVQMVLSDITEQEHASLELQQSRHELRRLSASLIDAREEERRRIARELHDELGQRLSALKMELAQTGKDLHGRAIQSRIHGMLDMLDETVASVRHIATDLRPLMLDDLGLNAAIEWLAREYASRMDIEITVRLDEDEPQMEPRMATALYRMVQEALTNVGRHACATDVQIELRVDGRELALTIQDNGIGFPVCASRKENSFGLLGMRERAFLLQGQMLIDNPPGGGGRIRIRLPLPTQLSRQQLQAQQQQKFEQELDQMQASQVIAAGRP</sequence>
<dbReference type="PROSITE" id="PS50109">
    <property type="entry name" value="HIS_KIN"/>
    <property type="match status" value="1"/>
</dbReference>
<dbReference type="Pfam" id="PF00989">
    <property type="entry name" value="PAS"/>
    <property type="match status" value="1"/>
</dbReference>
<dbReference type="InterPro" id="IPR013767">
    <property type="entry name" value="PAS_fold"/>
</dbReference>